<protein>
    <recommendedName>
        <fullName evidence="6">MFS transporter</fullName>
    </recommendedName>
</protein>
<dbReference type="Proteomes" id="UP000190669">
    <property type="component" value="Unassembled WGS sequence"/>
</dbReference>
<name>A0AAX2IL47_9FLAO</name>
<keyword evidence="1" id="KW-0472">Membrane</keyword>
<dbReference type="EMBL" id="UAVR01000011">
    <property type="protein sequence ID" value="SQA90039.1"/>
    <property type="molecule type" value="Genomic_DNA"/>
</dbReference>
<comment type="caution">
    <text evidence="3">The sequence shown here is derived from an EMBL/GenBank/DDBJ whole genome shotgun (WGS) entry which is preliminary data.</text>
</comment>
<dbReference type="Gene3D" id="1.20.950.20">
    <property type="entry name" value="Transmembrane di-heme cytochromes, Chain C"/>
    <property type="match status" value="1"/>
</dbReference>
<dbReference type="Proteomes" id="UP000251937">
    <property type="component" value="Unassembled WGS sequence"/>
</dbReference>
<evidence type="ECO:0008006" key="6">
    <source>
        <dbReference type="Google" id="ProtNLM"/>
    </source>
</evidence>
<evidence type="ECO:0000256" key="1">
    <source>
        <dbReference type="SAM" id="Phobius"/>
    </source>
</evidence>
<reference evidence="2 4" key="1">
    <citation type="submission" date="2017-02" db="EMBL/GenBank/DDBJ databases">
        <authorList>
            <person name="Varghese N."/>
            <person name="Submissions S."/>
        </authorList>
    </citation>
    <scope>NUCLEOTIDE SEQUENCE [LARGE SCALE GENOMIC DNA]</scope>
    <source>
        <strain evidence="2 4">DSM 16775</strain>
    </source>
</reference>
<feature type="transmembrane region" description="Helical" evidence="1">
    <location>
        <begin position="273"/>
        <end position="291"/>
    </location>
</feature>
<evidence type="ECO:0000313" key="4">
    <source>
        <dbReference type="Proteomes" id="UP000190669"/>
    </source>
</evidence>
<evidence type="ECO:0000313" key="5">
    <source>
        <dbReference type="Proteomes" id="UP000251937"/>
    </source>
</evidence>
<evidence type="ECO:0000313" key="2">
    <source>
        <dbReference type="EMBL" id="SKB92082.1"/>
    </source>
</evidence>
<proteinExistence type="predicted"/>
<keyword evidence="4" id="KW-1185">Reference proteome</keyword>
<feature type="transmembrane region" description="Helical" evidence="1">
    <location>
        <begin position="46"/>
        <end position="66"/>
    </location>
</feature>
<accession>A0AAX2IL47</accession>
<dbReference type="AlphaFoldDB" id="A0AAX2IL47"/>
<reference evidence="3 5" key="2">
    <citation type="submission" date="2018-06" db="EMBL/GenBank/DDBJ databases">
        <authorList>
            <consortium name="Pathogen Informatics"/>
            <person name="Doyle S."/>
        </authorList>
    </citation>
    <scope>NUCLEOTIDE SEQUENCE [LARGE SCALE GENOMIC DNA]</scope>
    <source>
        <strain evidence="3 5">NCTC11212</strain>
    </source>
</reference>
<keyword evidence="1" id="KW-1133">Transmembrane helix</keyword>
<gene>
    <name evidence="3" type="ORF">NCTC11212_02251</name>
    <name evidence="2" type="ORF">SAMN05421800_11467</name>
</gene>
<keyword evidence="1" id="KW-0812">Transmembrane</keyword>
<feature type="transmembrane region" description="Helical" evidence="1">
    <location>
        <begin position="72"/>
        <end position="90"/>
    </location>
</feature>
<dbReference type="SUPFAM" id="SSF103501">
    <property type="entry name" value="Respiratory nitrate reductase 1 gamma chain"/>
    <property type="match status" value="1"/>
</dbReference>
<feature type="transmembrane region" description="Helical" evidence="1">
    <location>
        <begin position="146"/>
        <end position="171"/>
    </location>
</feature>
<dbReference type="EMBL" id="FUZE01000014">
    <property type="protein sequence ID" value="SKB92082.1"/>
    <property type="molecule type" value="Genomic_DNA"/>
</dbReference>
<feature type="transmembrane region" description="Helical" evidence="1">
    <location>
        <begin position="200"/>
        <end position="222"/>
    </location>
</feature>
<evidence type="ECO:0000313" key="3">
    <source>
        <dbReference type="EMBL" id="SQA90039.1"/>
    </source>
</evidence>
<dbReference type="InterPro" id="IPR036197">
    <property type="entry name" value="NarG-like_sf"/>
</dbReference>
<sequence length="384" mass="44977">MFLSYLRMYYCIFVKEKISRHRLLIRFYLKFLAMFSIFTNINKKAFINAIIATFVVIAITILGSVNLQNFDAALIIYFFGTISMTFGVVYHHSVWKQRPATQKYWKRTWEFIFSKDYPVYMKEVIRLSVRNILFQKFIVPRGRMRWLGHFLLATGCLISFGVTFGLTFGWLHFTLKPGTIDIYETHMMGVTVMTFPLDTFIAVFFFHILVWTAIMVIVGCLIMMHRRFIDEGLIATQWFERDWLPLILLVAVSVTGLGIWFDYTYLEGKMSQFMAIIHAITVAMFLMWIPFGKFFHIFQRPAQVGANIYKIEGRRRGMQICPHTGDEYTTSMHIEDLKEITQEIGFNLENEEGKSYLDYSPEGKRAMLAKAHLKARQESGTYFG</sequence>
<feature type="transmembrane region" description="Helical" evidence="1">
    <location>
        <begin position="243"/>
        <end position="261"/>
    </location>
</feature>
<organism evidence="3 5">
    <name type="scientific">Chryseobacterium balustinum</name>
    <dbReference type="NCBI Taxonomy" id="246"/>
    <lineage>
        <taxon>Bacteria</taxon>
        <taxon>Pseudomonadati</taxon>
        <taxon>Bacteroidota</taxon>
        <taxon>Flavobacteriia</taxon>
        <taxon>Flavobacteriales</taxon>
        <taxon>Weeksellaceae</taxon>
        <taxon>Chryseobacterium group</taxon>
        <taxon>Chryseobacterium</taxon>
    </lineage>
</organism>